<gene>
    <name evidence="2" type="ordered locus">FraEuI1c_0797</name>
</gene>
<organism evidence="2 3">
    <name type="scientific">Pseudofrankia inefficax (strain DSM 45817 / CECT 9037 / DDB 130130 / EuI1c)</name>
    <name type="common">Frankia inefficax</name>
    <dbReference type="NCBI Taxonomy" id="298654"/>
    <lineage>
        <taxon>Bacteria</taxon>
        <taxon>Bacillati</taxon>
        <taxon>Actinomycetota</taxon>
        <taxon>Actinomycetes</taxon>
        <taxon>Frankiales</taxon>
        <taxon>Frankiaceae</taxon>
        <taxon>Pseudofrankia</taxon>
    </lineage>
</organism>
<protein>
    <submittedName>
        <fullName evidence="2">Uncharacterized protein</fullName>
    </submittedName>
</protein>
<dbReference type="Proteomes" id="UP000002484">
    <property type="component" value="Chromosome"/>
</dbReference>
<feature type="region of interest" description="Disordered" evidence="1">
    <location>
        <begin position="46"/>
        <end position="70"/>
    </location>
</feature>
<dbReference type="EMBL" id="CP002299">
    <property type="protein sequence ID" value="ADP78875.1"/>
    <property type="molecule type" value="Genomic_DNA"/>
</dbReference>
<dbReference type="AlphaFoldDB" id="E3IUZ5"/>
<evidence type="ECO:0000256" key="1">
    <source>
        <dbReference type="SAM" id="MobiDB-lite"/>
    </source>
</evidence>
<dbReference type="KEGG" id="fri:FraEuI1c_0797"/>
<keyword evidence="3" id="KW-1185">Reference proteome</keyword>
<proteinExistence type="predicted"/>
<evidence type="ECO:0000313" key="3">
    <source>
        <dbReference type="Proteomes" id="UP000002484"/>
    </source>
</evidence>
<dbReference type="HOGENOM" id="CLU_2751972_0_0_11"/>
<dbReference type="InParanoid" id="E3IUZ5"/>
<name>E3IUZ5_PSEI1</name>
<sequence>MGEAVYAGKRIGRGPGLRGTALADLTTLIRVTPIWAKVCRVISPVRPGRAGRKPERPDPCASRAPVPRKG</sequence>
<reference evidence="2 3" key="1">
    <citation type="submission" date="2010-10" db="EMBL/GenBank/DDBJ databases">
        <title>Complete sequence of Frankia sp. EuI1c.</title>
        <authorList>
            <consortium name="US DOE Joint Genome Institute"/>
            <person name="Lucas S."/>
            <person name="Copeland A."/>
            <person name="Lapidus A."/>
            <person name="Cheng J.-F."/>
            <person name="Bruce D."/>
            <person name="Goodwin L."/>
            <person name="Pitluck S."/>
            <person name="Chertkov O."/>
            <person name="Detter J.C."/>
            <person name="Han C."/>
            <person name="Tapia R."/>
            <person name="Land M."/>
            <person name="Hauser L."/>
            <person name="Jeffries C."/>
            <person name="Kyrpides N."/>
            <person name="Ivanova N."/>
            <person name="Mikhailova N."/>
            <person name="Beauchemin N."/>
            <person name="Sen A."/>
            <person name="Sur S.A."/>
            <person name="Gtari M."/>
            <person name="Wall L."/>
            <person name="Tisa L."/>
            <person name="Woyke T."/>
        </authorList>
    </citation>
    <scope>NUCLEOTIDE SEQUENCE [LARGE SCALE GENOMIC DNA]</scope>
    <source>
        <strain evidence="3">DSM 45817 / CECT 9037 / EuI1c</strain>
    </source>
</reference>
<evidence type="ECO:0000313" key="2">
    <source>
        <dbReference type="EMBL" id="ADP78875.1"/>
    </source>
</evidence>
<accession>E3IUZ5</accession>